<keyword evidence="2" id="KW-1185">Reference proteome</keyword>
<evidence type="ECO:0000313" key="2">
    <source>
        <dbReference type="Proteomes" id="UP001157502"/>
    </source>
</evidence>
<sequence>MQRDEDNTMGADSPADGRVNDVDAMGSLSEDHQTFRRVWVQESRLLTWHRKTAVPFDATEAGSRPLSIFIDPPCGPGMDRTAHRRSLNIESTSDMVCSRTHCQKLEGHQNGTEG</sequence>
<dbReference type="Proteomes" id="UP001157502">
    <property type="component" value="Chromosome 16"/>
</dbReference>
<organism evidence="1 2">
    <name type="scientific">Dallia pectoralis</name>
    <name type="common">Alaska blackfish</name>
    <dbReference type="NCBI Taxonomy" id="75939"/>
    <lineage>
        <taxon>Eukaryota</taxon>
        <taxon>Metazoa</taxon>
        <taxon>Chordata</taxon>
        <taxon>Craniata</taxon>
        <taxon>Vertebrata</taxon>
        <taxon>Euteleostomi</taxon>
        <taxon>Actinopterygii</taxon>
        <taxon>Neopterygii</taxon>
        <taxon>Teleostei</taxon>
        <taxon>Protacanthopterygii</taxon>
        <taxon>Esociformes</taxon>
        <taxon>Umbridae</taxon>
        <taxon>Dallia</taxon>
    </lineage>
</organism>
<protein>
    <submittedName>
        <fullName evidence="1">Uncharacterized protein</fullName>
    </submittedName>
</protein>
<accession>A0ACC2G7K0</accession>
<gene>
    <name evidence="1" type="ORF">DPEC_G00196080</name>
</gene>
<name>A0ACC2G7K0_DALPE</name>
<reference evidence="1" key="1">
    <citation type="submission" date="2021-05" db="EMBL/GenBank/DDBJ databases">
        <authorList>
            <person name="Pan Q."/>
            <person name="Jouanno E."/>
            <person name="Zahm M."/>
            <person name="Klopp C."/>
            <person name="Cabau C."/>
            <person name="Louis A."/>
            <person name="Berthelot C."/>
            <person name="Parey E."/>
            <person name="Roest Crollius H."/>
            <person name="Montfort J."/>
            <person name="Robinson-Rechavi M."/>
            <person name="Bouchez O."/>
            <person name="Lampietro C."/>
            <person name="Lopez Roques C."/>
            <person name="Donnadieu C."/>
            <person name="Postlethwait J."/>
            <person name="Bobe J."/>
            <person name="Dillon D."/>
            <person name="Chandos A."/>
            <person name="von Hippel F."/>
            <person name="Guiguen Y."/>
        </authorList>
    </citation>
    <scope>NUCLEOTIDE SEQUENCE</scope>
    <source>
        <strain evidence="1">YG-Jan2019</strain>
    </source>
</reference>
<evidence type="ECO:0000313" key="1">
    <source>
        <dbReference type="EMBL" id="KAJ7999599.1"/>
    </source>
</evidence>
<comment type="caution">
    <text evidence="1">The sequence shown here is derived from an EMBL/GenBank/DDBJ whole genome shotgun (WGS) entry which is preliminary data.</text>
</comment>
<dbReference type="EMBL" id="CM055743">
    <property type="protein sequence ID" value="KAJ7999599.1"/>
    <property type="molecule type" value="Genomic_DNA"/>
</dbReference>
<proteinExistence type="predicted"/>